<dbReference type="PaxDb" id="4081-Solyc04g074160.1.1"/>
<dbReference type="Gramene" id="Solyc04g074160.2.1">
    <property type="protein sequence ID" value="Solyc04g074160.2.1"/>
    <property type="gene ID" value="Solyc04g074160.2"/>
</dbReference>
<sequence>MQGNILIYSTPNNKVGVTITCKENFLQAFTRRINIVEVISPEDLFLLDFCMELDLQSCARLLNTVNSNQSLPNGKQLHLVFLKRGILNSALTIANRLLQMYTRCGQMADAQLLFDEMSQRNCFTWNTMIEGYMKWGKMNNSLDLFRLMPSKNEFSWNVVILGLVKAEELGVARRLLSEMPRKNEVVWNGLIHGYAKMGFPGVALCLFKEFIDWDFREMGGASHIDSFVLATALGACADTRSADLGKQIHARIIVNEVEVDSVLASSLVNMYGKGGDLDNANYILNRMQNPDNFSLSALISAYSKRGRMDDARKIFNLITDPSIVLWNSMISGFVSCDEVLEALLLFGEMHREGVIGDSSTLASVLNACASAYALKNCLQVHVYGFKLGLLDDLVVASALIDTYAKCGCPDEASNVFNELKTQDTILLNSMITIYFNCNRIEDARQLFESMPYKSLISWNSMIIGLNQNGCPVEALDLFYRMNRMDFRMDKFSFSSVISACASIASVELGEQIFARVVIIGLDGDQIITTSLIDFYCKCGFVSDARKLFDQMMKSDEVSWNSMLMGYATNGYGNEALNLFHEMRSVGVSPTNITFIGVLSACDHCGLLEEGKRWFYSMNYDYHIDPGIEHYSCMVDLYARAGCLEEAVNLIKKMPFEADSSMWLSILRGCVAHGNKILGQLVAQRIIELDPENSGAFVQLSNIFATSEDWERSALVRRLMIEKKIHKSSGRSWILQQLEKRLILFLATHFNSSCNNGFLLILLHYFVSTAQLKCFVRISSLFLRCLDLGQKRYLCLSDYQVLGIVWMQK</sequence>
<feature type="repeat" description="PPR" evidence="3">
    <location>
        <begin position="524"/>
        <end position="554"/>
    </location>
</feature>
<dbReference type="InterPro" id="IPR046960">
    <property type="entry name" value="PPR_At4g14850-like_plant"/>
</dbReference>
<dbReference type="InterPro" id="IPR046848">
    <property type="entry name" value="E_motif"/>
</dbReference>
<dbReference type="InterPro" id="IPR002885">
    <property type="entry name" value="PPR_rpt"/>
</dbReference>
<dbReference type="FunCoup" id="A0A3Q7H043">
    <property type="interactions" value="149"/>
</dbReference>
<dbReference type="Pfam" id="PF20431">
    <property type="entry name" value="E_motif"/>
    <property type="match status" value="1"/>
</dbReference>
<evidence type="ECO:0000313" key="5">
    <source>
        <dbReference type="Proteomes" id="UP000004994"/>
    </source>
</evidence>
<feature type="repeat" description="PPR" evidence="3">
    <location>
        <begin position="555"/>
        <end position="589"/>
    </location>
</feature>
<protein>
    <submittedName>
        <fullName evidence="4">Uncharacterized protein</fullName>
    </submittedName>
</protein>
<dbReference type="FunFam" id="1.25.40.10:FF:000344">
    <property type="entry name" value="Pentatricopeptide repeat-containing protein"/>
    <property type="match status" value="1"/>
</dbReference>
<reference evidence="4" key="2">
    <citation type="submission" date="2019-01" db="UniProtKB">
        <authorList>
            <consortium name="EnsemblPlants"/>
        </authorList>
    </citation>
    <scope>IDENTIFICATION</scope>
    <source>
        <strain evidence="4">cv. Heinz 1706</strain>
    </source>
</reference>
<organism evidence="4">
    <name type="scientific">Solanum lycopersicum</name>
    <name type="common">Tomato</name>
    <name type="synonym">Lycopersicon esculentum</name>
    <dbReference type="NCBI Taxonomy" id="4081"/>
    <lineage>
        <taxon>Eukaryota</taxon>
        <taxon>Viridiplantae</taxon>
        <taxon>Streptophyta</taxon>
        <taxon>Embryophyta</taxon>
        <taxon>Tracheophyta</taxon>
        <taxon>Spermatophyta</taxon>
        <taxon>Magnoliopsida</taxon>
        <taxon>eudicotyledons</taxon>
        <taxon>Gunneridae</taxon>
        <taxon>Pentapetalae</taxon>
        <taxon>asterids</taxon>
        <taxon>lamiids</taxon>
        <taxon>Solanales</taxon>
        <taxon>Solanaceae</taxon>
        <taxon>Solanoideae</taxon>
        <taxon>Solaneae</taxon>
        <taxon>Solanum</taxon>
        <taxon>Solanum subgen. Lycopersicon</taxon>
    </lineage>
</organism>
<dbReference type="PANTHER" id="PTHR47926:SF392">
    <property type="entry name" value="PENTATRICOPEPTIDE REPEAT-CONTAINING PROTEIN"/>
    <property type="match status" value="1"/>
</dbReference>
<dbReference type="PANTHER" id="PTHR47926">
    <property type="entry name" value="PENTATRICOPEPTIDE REPEAT-CONTAINING PROTEIN"/>
    <property type="match status" value="1"/>
</dbReference>
<evidence type="ECO:0000256" key="1">
    <source>
        <dbReference type="ARBA" id="ARBA00022737"/>
    </source>
</evidence>
<dbReference type="NCBIfam" id="TIGR00756">
    <property type="entry name" value="PPR"/>
    <property type="match status" value="8"/>
</dbReference>
<dbReference type="GO" id="GO:0003723">
    <property type="term" value="F:RNA binding"/>
    <property type="evidence" value="ECO:0007669"/>
    <property type="project" value="InterPro"/>
</dbReference>
<keyword evidence="1" id="KW-0677">Repeat</keyword>
<dbReference type="AlphaFoldDB" id="A0A3Q7H043"/>
<comment type="similarity">
    <text evidence="2">Belongs to the PPR family. PCMP-E subfamily.</text>
</comment>
<dbReference type="PROSITE" id="PS51375">
    <property type="entry name" value="PPR"/>
    <property type="match status" value="7"/>
</dbReference>
<dbReference type="InParanoid" id="A0A3Q7H043"/>
<proteinExistence type="inferred from homology"/>
<dbReference type="Gene3D" id="1.25.40.10">
    <property type="entry name" value="Tetratricopeptide repeat domain"/>
    <property type="match status" value="6"/>
</dbReference>
<feature type="repeat" description="PPR" evidence="3">
    <location>
        <begin position="121"/>
        <end position="155"/>
    </location>
</feature>
<dbReference type="GO" id="GO:0009451">
    <property type="term" value="P:RNA modification"/>
    <property type="evidence" value="ECO:0007669"/>
    <property type="project" value="InterPro"/>
</dbReference>
<dbReference type="STRING" id="4081.A0A3Q7H043"/>
<dbReference type="FunFam" id="1.25.40.10:FF:000797">
    <property type="entry name" value="Pentatricopeptide repeat-containing protein chloroplastic"/>
    <property type="match status" value="1"/>
</dbReference>
<evidence type="ECO:0000256" key="2">
    <source>
        <dbReference type="ARBA" id="ARBA00061659"/>
    </source>
</evidence>
<evidence type="ECO:0000256" key="3">
    <source>
        <dbReference type="PROSITE-ProRule" id="PRU00708"/>
    </source>
</evidence>
<feature type="repeat" description="PPR" evidence="3">
    <location>
        <begin position="392"/>
        <end position="426"/>
    </location>
</feature>
<dbReference type="Pfam" id="PF12854">
    <property type="entry name" value="PPR_1"/>
    <property type="match status" value="1"/>
</dbReference>
<dbReference type="Proteomes" id="UP000004994">
    <property type="component" value="Chromosome 4"/>
</dbReference>
<feature type="repeat" description="PPR" evidence="3">
    <location>
        <begin position="183"/>
        <end position="217"/>
    </location>
</feature>
<dbReference type="Pfam" id="PF13041">
    <property type="entry name" value="PPR_2"/>
    <property type="match status" value="2"/>
</dbReference>
<dbReference type="EnsemblPlants" id="Solyc04g074160.2.1">
    <property type="protein sequence ID" value="Solyc04g074160.2.1"/>
    <property type="gene ID" value="Solyc04g074160.2"/>
</dbReference>
<dbReference type="GO" id="GO:0005737">
    <property type="term" value="C:cytoplasm"/>
    <property type="evidence" value="ECO:0007669"/>
    <property type="project" value="UniProtKB-ARBA"/>
</dbReference>
<feature type="repeat" description="PPR" evidence="3">
    <location>
        <begin position="322"/>
        <end position="356"/>
    </location>
</feature>
<dbReference type="InterPro" id="IPR011990">
    <property type="entry name" value="TPR-like_helical_dom_sf"/>
</dbReference>
<dbReference type="Pfam" id="PF01535">
    <property type="entry name" value="PPR"/>
    <property type="match status" value="10"/>
</dbReference>
<reference evidence="4" key="1">
    <citation type="journal article" date="2012" name="Nature">
        <title>The tomato genome sequence provides insights into fleshy fruit evolution.</title>
        <authorList>
            <consortium name="Tomato Genome Consortium"/>
        </authorList>
    </citation>
    <scope>NUCLEOTIDE SEQUENCE [LARGE SCALE GENOMIC DNA]</scope>
    <source>
        <strain evidence="4">cv. Heinz 1706</strain>
    </source>
</reference>
<evidence type="ECO:0000313" key="4">
    <source>
        <dbReference type="EnsemblPlants" id="Solyc04g074160.2.1"/>
    </source>
</evidence>
<keyword evidence="5" id="KW-1185">Reference proteome</keyword>
<name>A0A3Q7H043_SOLLC</name>
<feature type="repeat" description="PPR" evidence="3">
    <location>
        <begin position="454"/>
        <end position="488"/>
    </location>
</feature>
<dbReference type="OMA" id="IGGCKAQ"/>
<accession>A0A3Q7H043</accession>